<proteinExistence type="predicted"/>
<organism evidence="1">
    <name type="scientific">candidate division WOR-3 bacterium</name>
    <dbReference type="NCBI Taxonomy" id="2052148"/>
    <lineage>
        <taxon>Bacteria</taxon>
        <taxon>Bacteria division WOR-3</taxon>
    </lineage>
</organism>
<dbReference type="SUPFAM" id="SSF50475">
    <property type="entry name" value="FMN-binding split barrel"/>
    <property type="match status" value="1"/>
</dbReference>
<protein>
    <submittedName>
        <fullName evidence="1">Uncharacterized protein</fullName>
    </submittedName>
</protein>
<comment type="caution">
    <text evidence="1">The sequence shown here is derived from an EMBL/GenBank/DDBJ whole genome shotgun (WGS) entry which is preliminary data.</text>
</comment>
<dbReference type="EMBL" id="DSOL01000288">
    <property type="protein sequence ID" value="HEN28983.1"/>
    <property type="molecule type" value="Genomic_DNA"/>
</dbReference>
<evidence type="ECO:0000313" key="1">
    <source>
        <dbReference type="EMBL" id="HEN28983.1"/>
    </source>
</evidence>
<sequence length="45" mass="4988">MDGKVKKPVKPVIVDKGPCKENILKGNDVDLFQFPAPHWQKLDGG</sequence>
<gene>
    <name evidence="1" type="ORF">ENQ77_10140</name>
</gene>
<reference evidence="1" key="1">
    <citation type="journal article" date="2020" name="mSystems">
        <title>Genome- and Community-Level Interaction Insights into Carbon Utilization and Element Cycling Functions of Hydrothermarchaeota in Hydrothermal Sediment.</title>
        <authorList>
            <person name="Zhou Z."/>
            <person name="Liu Y."/>
            <person name="Xu W."/>
            <person name="Pan J."/>
            <person name="Luo Z.H."/>
            <person name="Li M."/>
        </authorList>
    </citation>
    <scope>NUCLEOTIDE SEQUENCE [LARGE SCALE GENOMIC DNA]</scope>
    <source>
        <strain evidence="1">SpSt-34</strain>
    </source>
</reference>
<dbReference type="AlphaFoldDB" id="A0A7C2K6N4"/>
<accession>A0A7C2K6N4</accession>
<name>A0A7C2K6N4_UNCW3</name>